<organism evidence="2 3">
    <name type="scientific">Candidatus Sulfuritelmatomonas gaucii</name>
    <dbReference type="NCBI Taxonomy" id="2043161"/>
    <lineage>
        <taxon>Bacteria</taxon>
        <taxon>Pseudomonadati</taxon>
        <taxon>Acidobacteriota</taxon>
        <taxon>Terriglobia</taxon>
        <taxon>Terriglobales</taxon>
        <taxon>Acidobacteriaceae</taxon>
        <taxon>Candidatus Sulfuritelmatomonas</taxon>
    </lineage>
</organism>
<dbReference type="InterPro" id="IPR053830">
    <property type="entry name" value="DUF6922"/>
</dbReference>
<dbReference type="EMBL" id="OKRB01000076">
    <property type="protein sequence ID" value="SPE19100.1"/>
    <property type="molecule type" value="Genomic_DNA"/>
</dbReference>
<dbReference type="Proteomes" id="UP000239735">
    <property type="component" value="Unassembled WGS sequence"/>
</dbReference>
<evidence type="ECO:0000259" key="1">
    <source>
        <dbReference type="Pfam" id="PF21956"/>
    </source>
</evidence>
<protein>
    <recommendedName>
        <fullName evidence="1">DUF6922 domain-containing protein</fullName>
    </recommendedName>
</protein>
<evidence type="ECO:0000313" key="2">
    <source>
        <dbReference type="EMBL" id="SPE19100.1"/>
    </source>
</evidence>
<dbReference type="AlphaFoldDB" id="A0A2N9L765"/>
<reference evidence="3" key="1">
    <citation type="submission" date="2018-02" db="EMBL/GenBank/DDBJ databases">
        <authorList>
            <person name="Hausmann B."/>
        </authorList>
    </citation>
    <scope>NUCLEOTIDE SEQUENCE [LARGE SCALE GENOMIC DNA]</scope>
    <source>
        <strain evidence="3">Peat soil MAG SbA5</strain>
    </source>
</reference>
<gene>
    <name evidence="2" type="ORF">SBA5_200012</name>
</gene>
<feature type="domain" description="DUF6922" evidence="1">
    <location>
        <begin position="7"/>
        <end position="56"/>
    </location>
</feature>
<dbReference type="Pfam" id="PF21956">
    <property type="entry name" value="DUF6922"/>
    <property type="match status" value="1"/>
</dbReference>
<evidence type="ECO:0000313" key="3">
    <source>
        <dbReference type="Proteomes" id="UP000239735"/>
    </source>
</evidence>
<name>A0A2N9L765_9BACT</name>
<sequence length="88" mass="10093">MIPSNLRSLFWDTNLETFIPEACPDYTIFRVLELGDEAAVKWLRHTFAEAEIRRVLRTEHRLTLKSANFWALVYGIPSGEVAALNGSR</sequence>
<proteinExistence type="predicted"/>
<accession>A0A2N9L765</accession>